<dbReference type="Pfam" id="PF00226">
    <property type="entry name" value="DnaJ"/>
    <property type="match status" value="1"/>
</dbReference>
<keyword evidence="4" id="KW-0175">Coiled coil</keyword>
<evidence type="ECO:0000256" key="3">
    <source>
        <dbReference type="ARBA" id="ARBA00023186"/>
    </source>
</evidence>
<dbReference type="InterPro" id="IPR011990">
    <property type="entry name" value="TPR-like_helical_dom_sf"/>
</dbReference>
<keyword evidence="2" id="KW-0346">Stress response</keyword>
<name>A0ABY4CLP4_9BACL</name>
<dbReference type="Proteomes" id="UP000830167">
    <property type="component" value="Chromosome"/>
</dbReference>
<dbReference type="InterPro" id="IPR001623">
    <property type="entry name" value="DnaJ_domain"/>
</dbReference>
<keyword evidence="7" id="KW-1185">Reference proteome</keyword>
<accession>A0ABY4CLP4</accession>
<dbReference type="SUPFAM" id="SSF46565">
    <property type="entry name" value="Chaperone J-domain"/>
    <property type="match status" value="1"/>
</dbReference>
<dbReference type="EMBL" id="CP089291">
    <property type="protein sequence ID" value="UOF91423.1"/>
    <property type="molecule type" value="Genomic_DNA"/>
</dbReference>
<dbReference type="PANTHER" id="PTHR43096:SF52">
    <property type="entry name" value="DNAJ HOMOLOG 1, MITOCHONDRIAL-RELATED"/>
    <property type="match status" value="1"/>
</dbReference>
<proteinExistence type="predicted"/>
<dbReference type="SUPFAM" id="SSF48452">
    <property type="entry name" value="TPR-like"/>
    <property type="match status" value="1"/>
</dbReference>
<feature type="domain" description="J" evidence="5">
    <location>
        <begin position="19"/>
        <end position="78"/>
    </location>
</feature>
<dbReference type="Gene3D" id="1.10.287.110">
    <property type="entry name" value="DnaJ domain"/>
    <property type="match status" value="1"/>
</dbReference>
<gene>
    <name evidence="6" type="ORF">LSG31_03985</name>
</gene>
<sequence>MEATKKPTRKRRSKPKVENYYKILGVRANARPERIKESYIQLVKQYPPQQYPEEFQRIRRAYETLRDPAKRQEYDLMRKFGGSIENMLNEAVEYMEQEKWTDAEKLLTQILDISPNMLGAGIGLMHVQILKGDLEQFERQSRQLLERTDSIEDQVKILVIKAKFLLDEDHTEKALDVLQQLQEQYPEYATMYRRLYIHVYQALGREEEVWNLIESELPSVETQEPEHIFLFIEWINAMVRTGKWQIKDKVQKRVRQFLKSIQAEDDKLLVISALIDEYEGFFEAAMFREAELFMDLIHFSDPKHPLVLDERKDLQNLVRIQKEIDRMAIDRDLFPLVFMKASKWFWDEFDDSDASSMYDQMLPKELVQEMEFMHEEMAVGINRLKKRYPIVYRRYQSKWDQLFEEKTAGLNREARRRLGK</sequence>
<dbReference type="SMART" id="SM00271">
    <property type="entry name" value="DnaJ"/>
    <property type="match status" value="1"/>
</dbReference>
<keyword evidence="3" id="KW-0143">Chaperone</keyword>
<evidence type="ECO:0000256" key="1">
    <source>
        <dbReference type="ARBA" id="ARBA00022705"/>
    </source>
</evidence>
<dbReference type="InterPro" id="IPR018253">
    <property type="entry name" value="DnaJ_domain_CS"/>
</dbReference>
<evidence type="ECO:0000256" key="2">
    <source>
        <dbReference type="ARBA" id="ARBA00023016"/>
    </source>
</evidence>
<organism evidence="6 7">
    <name type="scientific">Fodinisporobacter ferrooxydans</name>
    <dbReference type="NCBI Taxonomy" id="2901836"/>
    <lineage>
        <taxon>Bacteria</taxon>
        <taxon>Bacillati</taxon>
        <taxon>Bacillota</taxon>
        <taxon>Bacilli</taxon>
        <taxon>Bacillales</taxon>
        <taxon>Alicyclobacillaceae</taxon>
        <taxon>Fodinisporobacter</taxon>
    </lineage>
</organism>
<evidence type="ECO:0000259" key="5">
    <source>
        <dbReference type="PROSITE" id="PS50076"/>
    </source>
</evidence>
<protein>
    <submittedName>
        <fullName evidence="6">DnaJ domain-containing protein</fullName>
    </submittedName>
</protein>
<feature type="coiled-coil region" evidence="4">
    <location>
        <begin position="127"/>
        <end position="154"/>
    </location>
</feature>
<evidence type="ECO:0000256" key="4">
    <source>
        <dbReference type="SAM" id="Coils"/>
    </source>
</evidence>
<dbReference type="Gene3D" id="1.25.40.10">
    <property type="entry name" value="Tetratricopeptide repeat domain"/>
    <property type="match status" value="1"/>
</dbReference>
<dbReference type="PANTHER" id="PTHR43096">
    <property type="entry name" value="DNAJ HOMOLOG 1, MITOCHONDRIAL-RELATED"/>
    <property type="match status" value="1"/>
</dbReference>
<evidence type="ECO:0000313" key="6">
    <source>
        <dbReference type="EMBL" id="UOF91423.1"/>
    </source>
</evidence>
<reference evidence="6" key="1">
    <citation type="submission" date="2021-12" db="EMBL/GenBank/DDBJ databases">
        <title>Alicyclobacillaceae gen. nov., sp. nov., isolated from chalcocite enrichment system.</title>
        <authorList>
            <person name="Jiang Z."/>
        </authorList>
    </citation>
    <scope>NUCLEOTIDE SEQUENCE</scope>
    <source>
        <strain evidence="6">MYW30-H2</strain>
    </source>
</reference>
<dbReference type="InterPro" id="IPR036869">
    <property type="entry name" value="J_dom_sf"/>
</dbReference>
<evidence type="ECO:0000313" key="7">
    <source>
        <dbReference type="Proteomes" id="UP000830167"/>
    </source>
</evidence>
<dbReference type="PRINTS" id="PR00625">
    <property type="entry name" value="JDOMAIN"/>
</dbReference>
<dbReference type="RefSeq" id="WP_347438116.1">
    <property type="nucleotide sequence ID" value="NZ_CP089291.1"/>
</dbReference>
<keyword evidence="1" id="KW-0235">DNA replication</keyword>
<dbReference type="PROSITE" id="PS50076">
    <property type="entry name" value="DNAJ_2"/>
    <property type="match status" value="1"/>
</dbReference>
<dbReference type="CDD" id="cd06257">
    <property type="entry name" value="DnaJ"/>
    <property type="match status" value="1"/>
</dbReference>
<dbReference type="PROSITE" id="PS00636">
    <property type="entry name" value="DNAJ_1"/>
    <property type="match status" value="1"/>
</dbReference>